<protein>
    <recommendedName>
        <fullName evidence="12">3-oxoacyl-ACP synthase</fullName>
    </recommendedName>
</protein>
<evidence type="ECO:0000256" key="4">
    <source>
        <dbReference type="ARBA" id="ARBA00022989"/>
    </source>
</evidence>
<evidence type="ECO:0000256" key="1">
    <source>
        <dbReference type="ARBA" id="ARBA00004141"/>
    </source>
</evidence>
<dbReference type="NCBIfam" id="NF005308">
    <property type="entry name" value="PRK06840.1"/>
    <property type="match status" value="1"/>
</dbReference>
<reference evidence="10 11" key="1">
    <citation type="submission" date="2016-01" db="EMBL/GenBank/DDBJ databases">
        <title>Genome sequence of Thermus parvatiensis, a thermophile isolated from a hot water spring.</title>
        <authorList>
            <person name="Tripathi C."/>
            <person name="Lal R."/>
        </authorList>
    </citation>
    <scope>NUCLEOTIDE SEQUENCE [LARGE SCALE GENOMIC DNA]</scope>
    <source>
        <strain evidence="10 11">RL</strain>
    </source>
</reference>
<dbReference type="GO" id="GO:0004315">
    <property type="term" value="F:3-oxoacyl-[acyl-carrier-protein] synthase activity"/>
    <property type="evidence" value="ECO:0007669"/>
    <property type="project" value="InterPro"/>
</dbReference>
<gene>
    <name evidence="10" type="ORF">AV541_07230</name>
</gene>
<evidence type="ECO:0000256" key="3">
    <source>
        <dbReference type="ARBA" id="ARBA00022692"/>
    </source>
</evidence>
<keyword evidence="3 7" id="KW-0812">Transmembrane</keyword>
<evidence type="ECO:0000259" key="8">
    <source>
        <dbReference type="Pfam" id="PF08541"/>
    </source>
</evidence>
<feature type="transmembrane region" description="Helical" evidence="7">
    <location>
        <begin position="324"/>
        <end position="345"/>
    </location>
</feature>
<evidence type="ECO:0000259" key="9">
    <source>
        <dbReference type="Pfam" id="PF08545"/>
    </source>
</evidence>
<proteinExistence type="predicted"/>
<dbReference type="InterPro" id="IPR016039">
    <property type="entry name" value="Thiolase-like"/>
</dbReference>
<feature type="domain" description="Beta-ketoacyl-[acyl-carrier-protein] synthase III C-terminal" evidence="8">
    <location>
        <begin position="242"/>
        <end position="319"/>
    </location>
</feature>
<name>A0A120HTA2_9DEIN</name>
<dbReference type="SUPFAM" id="SSF161098">
    <property type="entry name" value="MetI-like"/>
    <property type="match status" value="1"/>
</dbReference>
<dbReference type="KEGG" id="tpar:AV541_07230"/>
<evidence type="ECO:0008006" key="12">
    <source>
        <dbReference type="Google" id="ProtNLM"/>
    </source>
</evidence>
<sequence length="360" mass="38878">MYLRSLGVYLPKGRMDAEEIARRSGLPPEVVREKLGLLEKPVPGPEDHPAEMAAWAAKEALAKAGLPGEAVDWVISIVEEYKDYPVWATAPYLALKVGASRAKGLDLNQKCASLIGALEVARGLFATRKEVEVVLVAGGYRNGDLVDYQDPHTRFLYDLAAGGAAAVLTREGPGLKLLGLAHRMDPRLALAVKVPVGGTRAPLTPENLAEYRLRVEDPEEMKRRLDATSIPSFLGVIREALGEAGYTEADLDYLALLHMKRSAHRAVLAGLGLSEERSIYLERFGHLGQLDPLLSLRLAREKGLLKEGSLVALAQLAGGEAVKWNLPMAGAILAALPTLLVYILLGRYFLRGLLAGSVKG</sequence>
<dbReference type="AlphaFoldDB" id="A0A120HTA2"/>
<dbReference type="PANTHER" id="PTHR34069:SF2">
    <property type="entry name" value="BETA-KETOACYL-[ACYL-CARRIER-PROTEIN] SYNTHASE III"/>
    <property type="match status" value="1"/>
</dbReference>
<dbReference type="SUPFAM" id="SSF53901">
    <property type="entry name" value="Thiolase-like"/>
    <property type="match status" value="2"/>
</dbReference>
<evidence type="ECO:0000256" key="5">
    <source>
        <dbReference type="ARBA" id="ARBA00023136"/>
    </source>
</evidence>
<dbReference type="Gene3D" id="3.40.47.10">
    <property type="match status" value="2"/>
</dbReference>
<organism evidence="10 11">
    <name type="scientific">Thermus parvatiensis</name>
    <dbReference type="NCBI Taxonomy" id="456163"/>
    <lineage>
        <taxon>Bacteria</taxon>
        <taxon>Thermotogati</taxon>
        <taxon>Deinococcota</taxon>
        <taxon>Deinococci</taxon>
        <taxon>Thermales</taxon>
        <taxon>Thermaceae</taxon>
        <taxon>Thermus</taxon>
    </lineage>
</organism>
<comment type="subcellular location">
    <subcellularLocation>
        <location evidence="1">Membrane</location>
        <topology evidence="1">Multi-pass membrane protein</topology>
    </subcellularLocation>
</comment>
<keyword evidence="2" id="KW-0808">Transferase</keyword>
<keyword evidence="6" id="KW-0012">Acyltransferase</keyword>
<dbReference type="Pfam" id="PF08541">
    <property type="entry name" value="ACP_syn_III_C"/>
    <property type="match status" value="1"/>
</dbReference>
<dbReference type="GO" id="GO:0006633">
    <property type="term" value="P:fatty acid biosynthetic process"/>
    <property type="evidence" value="ECO:0007669"/>
    <property type="project" value="InterPro"/>
</dbReference>
<evidence type="ECO:0000256" key="2">
    <source>
        <dbReference type="ARBA" id="ARBA00022679"/>
    </source>
</evidence>
<dbReference type="GO" id="GO:0044550">
    <property type="term" value="P:secondary metabolite biosynthetic process"/>
    <property type="evidence" value="ECO:0007669"/>
    <property type="project" value="TreeGrafter"/>
</dbReference>
<evidence type="ECO:0000313" key="11">
    <source>
        <dbReference type="Proteomes" id="UP000061630"/>
    </source>
</evidence>
<dbReference type="EMBL" id="CP014141">
    <property type="protein sequence ID" value="AMA75831.1"/>
    <property type="molecule type" value="Genomic_DNA"/>
</dbReference>
<dbReference type="InterPro" id="IPR013751">
    <property type="entry name" value="ACP_syn_III_N"/>
</dbReference>
<dbReference type="GO" id="GO:0016020">
    <property type="term" value="C:membrane"/>
    <property type="evidence" value="ECO:0007669"/>
    <property type="project" value="UniProtKB-SubCell"/>
</dbReference>
<dbReference type="InterPro" id="IPR035906">
    <property type="entry name" value="MetI-like_sf"/>
</dbReference>
<keyword evidence="5 7" id="KW-0472">Membrane</keyword>
<dbReference type="Proteomes" id="UP000061630">
    <property type="component" value="Chromosome"/>
</dbReference>
<dbReference type="InterPro" id="IPR013747">
    <property type="entry name" value="ACP_syn_III_C"/>
</dbReference>
<keyword evidence="4 7" id="KW-1133">Transmembrane helix</keyword>
<accession>A0A120HTA2</accession>
<evidence type="ECO:0000256" key="6">
    <source>
        <dbReference type="ARBA" id="ARBA00023315"/>
    </source>
</evidence>
<dbReference type="Pfam" id="PF08545">
    <property type="entry name" value="ACP_syn_III"/>
    <property type="match status" value="1"/>
</dbReference>
<dbReference type="PANTHER" id="PTHR34069">
    <property type="entry name" value="3-OXOACYL-[ACYL-CARRIER-PROTEIN] SYNTHASE 3"/>
    <property type="match status" value="1"/>
</dbReference>
<evidence type="ECO:0000313" key="10">
    <source>
        <dbReference type="EMBL" id="AMA75831.1"/>
    </source>
</evidence>
<evidence type="ECO:0000256" key="7">
    <source>
        <dbReference type="SAM" id="Phobius"/>
    </source>
</evidence>
<feature type="domain" description="Beta-ketoacyl-[acyl-carrier-protein] synthase III N-terminal" evidence="9">
    <location>
        <begin position="105"/>
        <end position="180"/>
    </location>
</feature>